<dbReference type="InterPro" id="IPR056911">
    <property type="entry name" value="Phage_Znf_bind_put"/>
</dbReference>
<feature type="domain" description="Resolvase/invertase-type recombinase catalytic" evidence="4">
    <location>
        <begin position="84"/>
        <end position="222"/>
    </location>
</feature>
<protein>
    <submittedName>
        <fullName evidence="5">DNA invertase Pin-like site-specific DNA recombinase</fullName>
    </submittedName>
</protein>
<dbReference type="Pfam" id="PF24623">
    <property type="entry name" value="Phage_zn_bind_8"/>
    <property type="match status" value="1"/>
</dbReference>
<dbReference type="SMART" id="SM00857">
    <property type="entry name" value="Resolvase"/>
    <property type="match status" value="1"/>
</dbReference>
<dbReference type="CDD" id="cd03768">
    <property type="entry name" value="SR_ResInv"/>
    <property type="match status" value="1"/>
</dbReference>
<feature type="region of interest" description="Disordered" evidence="3">
    <location>
        <begin position="304"/>
        <end position="326"/>
    </location>
</feature>
<evidence type="ECO:0000313" key="6">
    <source>
        <dbReference type="Proteomes" id="UP000591272"/>
    </source>
</evidence>
<evidence type="ECO:0000313" key="5">
    <source>
        <dbReference type="EMBL" id="NYE14007.1"/>
    </source>
</evidence>
<dbReference type="EMBL" id="JACCBT010000001">
    <property type="protein sequence ID" value="NYE14007.1"/>
    <property type="molecule type" value="Genomic_DNA"/>
</dbReference>
<dbReference type="GO" id="GO:0003677">
    <property type="term" value="F:DNA binding"/>
    <property type="evidence" value="ECO:0007669"/>
    <property type="project" value="UniProtKB-KW"/>
</dbReference>
<dbReference type="InterPro" id="IPR006119">
    <property type="entry name" value="Resolv_N"/>
</dbReference>
<dbReference type="SUPFAM" id="SSF53041">
    <property type="entry name" value="Resolvase-like"/>
    <property type="match status" value="1"/>
</dbReference>
<dbReference type="InterPro" id="IPR050639">
    <property type="entry name" value="SSR_resolvase"/>
</dbReference>
<dbReference type="InterPro" id="IPR036162">
    <property type="entry name" value="Resolvase-like_N_sf"/>
</dbReference>
<organism evidence="5 6">
    <name type="scientific">Actinomadura citrea</name>
    <dbReference type="NCBI Taxonomy" id="46158"/>
    <lineage>
        <taxon>Bacteria</taxon>
        <taxon>Bacillati</taxon>
        <taxon>Actinomycetota</taxon>
        <taxon>Actinomycetes</taxon>
        <taxon>Streptosporangiales</taxon>
        <taxon>Thermomonosporaceae</taxon>
        <taxon>Actinomadura</taxon>
    </lineage>
</organism>
<dbReference type="Pfam" id="PF00239">
    <property type="entry name" value="Resolvase"/>
    <property type="match status" value="1"/>
</dbReference>
<evidence type="ECO:0000256" key="1">
    <source>
        <dbReference type="ARBA" id="ARBA00023125"/>
    </source>
</evidence>
<keyword evidence="1" id="KW-0238">DNA-binding</keyword>
<name>A0A7Y9GCH2_9ACTN</name>
<reference evidence="5 6" key="1">
    <citation type="submission" date="2020-07" db="EMBL/GenBank/DDBJ databases">
        <title>Sequencing the genomes of 1000 actinobacteria strains.</title>
        <authorList>
            <person name="Klenk H.-P."/>
        </authorList>
    </citation>
    <scope>NUCLEOTIDE SEQUENCE [LARGE SCALE GENOMIC DNA]</scope>
    <source>
        <strain evidence="5 6">DSM 43461</strain>
    </source>
</reference>
<dbReference type="PANTHER" id="PTHR30461">
    <property type="entry name" value="DNA-INVERTASE FROM LAMBDOID PROPHAGE"/>
    <property type="match status" value="1"/>
</dbReference>
<dbReference type="Gene3D" id="3.40.50.1390">
    <property type="entry name" value="Resolvase, N-terminal catalytic domain"/>
    <property type="match status" value="1"/>
</dbReference>
<dbReference type="GO" id="GO:0000150">
    <property type="term" value="F:DNA strand exchange activity"/>
    <property type="evidence" value="ECO:0007669"/>
    <property type="project" value="InterPro"/>
</dbReference>
<accession>A0A7Y9GCH2</accession>
<dbReference type="AlphaFoldDB" id="A0A7Y9GCH2"/>
<keyword evidence="2" id="KW-0233">DNA recombination</keyword>
<keyword evidence="6" id="KW-1185">Reference proteome</keyword>
<dbReference type="RefSeq" id="WP_229810626.1">
    <property type="nucleotide sequence ID" value="NZ_BMRD01000022.1"/>
</dbReference>
<dbReference type="Proteomes" id="UP000591272">
    <property type="component" value="Unassembled WGS sequence"/>
</dbReference>
<evidence type="ECO:0000256" key="2">
    <source>
        <dbReference type="ARBA" id="ARBA00023172"/>
    </source>
</evidence>
<dbReference type="PANTHER" id="PTHR30461:SF2">
    <property type="entry name" value="SERINE RECOMBINASE PINE-RELATED"/>
    <property type="match status" value="1"/>
</dbReference>
<comment type="caution">
    <text evidence="5">The sequence shown here is derived from an EMBL/GenBank/DDBJ whole genome shotgun (WGS) entry which is preliminary data.</text>
</comment>
<evidence type="ECO:0000256" key="3">
    <source>
        <dbReference type="SAM" id="MobiDB-lite"/>
    </source>
</evidence>
<gene>
    <name evidence="5" type="ORF">BJ999_004303</name>
</gene>
<evidence type="ECO:0000259" key="4">
    <source>
        <dbReference type="PROSITE" id="PS51736"/>
    </source>
</evidence>
<sequence>MNEDDFIRVEAHDCPMSTCAAPAGSPCRTGKGKVAVQYHTARFRLVPSLAKALNVPTPAVRKPGSVWVELPRPASAGTEPAGHARIGYARASTARQSLDTQLDSLQKAGVARIFAEKISTRAATRPELDKAVALAREMRASGVAVTLVVHEHKRLGRGIELAALAEQLKASGIGLEFLAGELQGSHDPSGIVFTVLAALSGMEREYIRDRTLEGHESARTRGKRIGGAAVTDQAMLSHALHLREQGMSLRAIAGHLVITQGKKKGRHPSAATVMRMLREHDTDGQDDGQKDGRDELDAVLAALPADTPSRALGHAVRPADASTSTR</sequence>
<dbReference type="PROSITE" id="PS51736">
    <property type="entry name" value="RECOMBINASES_3"/>
    <property type="match status" value="1"/>
</dbReference>
<proteinExistence type="predicted"/>